<reference evidence="3 4" key="1">
    <citation type="submission" date="2015-12" db="EMBL/GenBank/DDBJ databases">
        <title>The genome of Folsomia candida.</title>
        <authorList>
            <person name="Faddeeva A."/>
            <person name="Derks M.F."/>
            <person name="Anvar Y."/>
            <person name="Smit S."/>
            <person name="Van Straalen N."/>
            <person name="Roelofs D."/>
        </authorList>
    </citation>
    <scope>NUCLEOTIDE SEQUENCE [LARGE SCALE GENOMIC DNA]</scope>
    <source>
        <strain evidence="3 4">VU population</strain>
        <tissue evidence="3">Whole body</tissue>
    </source>
</reference>
<evidence type="ECO:0000256" key="1">
    <source>
        <dbReference type="RuleBase" id="RU368002"/>
    </source>
</evidence>
<dbReference type="SUPFAM" id="SSF55729">
    <property type="entry name" value="Acyl-CoA N-acyltransferases (Nat)"/>
    <property type="match status" value="1"/>
</dbReference>
<name>A0A226EH66_FOLCA</name>
<dbReference type="InterPro" id="IPR016181">
    <property type="entry name" value="Acyl_CoA_acyltransferase"/>
</dbReference>
<dbReference type="PANTHER" id="PTHR15298">
    <property type="entry name" value="L-COA N-ACYLTRANSFERASE-RELATED"/>
    <property type="match status" value="1"/>
</dbReference>
<evidence type="ECO:0000313" key="3">
    <source>
        <dbReference type="EMBL" id="OXA56467.1"/>
    </source>
</evidence>
<dbReference type="GO" id="GO:0005739">
    <property type="term" value="C:mitochondrion"/>
    <property type="evidence" value="ECO:0007669"/>
    <property type="project" value="InterPro"/>
</dbReference>
<dbReference type="EMBL" id="LNIX01000004">
    <property type="protein sequence ID" value="OXA56467.1"/>
    <property type="molecule type" value="Genomic_DNA"/>
</dbReference>
<dbReference type="OMA" id="NERHISC"/>
<comment type="caution">
    <text evidence="3">The sequence shown here is derived from an EMBL/GenBank/DDBJ whole genome shotgun (WGS) entry which is preliminary data.</text>
</comment>
<evidence type="ECO:0000259" key="2">
    <source>
        <dbReference type="PROSITE" id="PS51186"/>
    </source>
</evidence>
<keyword evidence="4" id="KW-1185">Reference proteome</keyword>
<gene>
    <name evidence="3" type="ORF">Fcan01_08679</name>
</gene>
<dbReference type="CDD" id="cd04301">
    <property type="entry name" value="NAT_SF"/>
    <property type="match status" value="1"/>
</dbReference>
<keyword evidence="1 3" id="KW-0808">Transferase</keyword>
<dbReference type="InterPro" id="IPR010313">
    <property type="entry name" value="Glycine_N-acyltransferase"/>
</dbReference>
<sequence>MDLKPLQMDAYEIKPFVQLGNAEVPKLLPILQKRLPYSVFAYNAVLMYPRFLDRMSFYTLHGEIDETTWIVSVVVAEDFGLDYTISASQERLSRDEAIQILSDCPLFKWHEPHFISQLEEWLTSIIFEVSVNKKGNVAEFHPCKIFWMDVEDAEKIEILSPEDDPSLRIQRLDVDKGVTFMTSTWKFAKPGTAMVMARNISRNESGAVYIDGEPVCAAMTMPFGMVSALYTLPNHRQKGYANLAMKFVFKELAKNGIIPASGVDMRNAGSFAFHQKLGCKMTQGIVHYVICHQDEF</sequence>
<accession>A0A226EH66</accession>
<protein>
    <recommendedName>
        <fullName evidence="1">Glycine N-acyltransferase-like protein</fullName>
        <ecNumber evidence="1">2.3.1.-</ecNumber>
    </recommendedName>
</protein>
<dbReference type="EC" id="2.3.1.-" evidence="1"/>
<keyword evidence="1 3" id="KW-0012">Acyltransferase</keyword>
<dbReference type="InterPro" id="IPR013653">
    <property type="entry name" value="GCN5-like_dom"/>
</dbReference>
<proteinExistence type="inferred from homology"/>
<dbReference type="InterPro" id="IPR000182">
    <property type="entry name" value="GNAT_dom"/>
</dbReference>
<evidence type="ECO:0000313" key="4">
    <source>
        <dbReference type="Proteomes" id="UP000198287"/>
    </source>
</evidence>
<dbReference type="AlphaFoldDB" id="A0A226EH66"/>
<dbReference type="GO" id="GO:0047961">
    <property type="term" value="F:glycine N-acyltransferase activity"/>
    <property type="evidence" value="ECO:0007669"/>
    <property type="project" value="InterPro"/>
</dbReference>
<dbReference type="PANTHER" id="PTHR15298:SF1">
    <property type="entry name" value="GLYCINE N-ACYLTRANSFERASE-LIKE PROTEIN"/>
    <property type="match status" value="1"/>
</dbReference>
<dbReference type="Pfam" id="PF08445">
    <property type="entry name" value="FR47"/>
    <property type="match status" value="1"/>
</dbReference>
<feature type="domain" description="N-acetyltransferase" evidence="2">
    <location>
        <begin position="154"/>
        <end position="296"/>
    </location>
</feature>
<dbReference type="Gene3D" id="3.40.630.30">
    <property type="match status" value="1"/>
</dbReference>
<dbReference type="OrthoDB" id="61870at2759"/>
<dbReference type="STRING" id="158441.A0A226EH66"/>
<dbReference type="PROSITE" id="PS51186">
    <property type="entry name" value="GNAT"/>
    <property type="match status" value="1"/>
</dbReference>
<organism evidence="3 4">
    <name type="scientific">Folsomia candida</name>
    <name type="common">Springtail</name>
    <dbReference type="NCBI Taxonomy" id="158441"/>
    <lineage>
        <taxon>Eukaryota</taxon>
        <taxon>Metazoa</taxon>
        <taxon>Ecdysozoa</taxon>
        <taxon>Arthropoda</taxon>
        <taxon>Hexapoda</taxon>
        <taxon>Collembola</taxon>
        <taxon>Entomobryomorpha</taxon>
        <taxon>Isotomoidea</taxon>
        <taxon>Isotomidae</taxon>
        <taxon>Proisotominae</taxon>
        <taxon>Folsomia</taxon>
    </lineage>
</organism>
<comment type="similarity">
    <text evidence="1">Belongs to the glycine N-acyltransferase family.</text>
</comment>
<dbReference type="Proteomes" id="UP000198287">
    <property type="component" value="Unassembled WGS sequence"/>
</dbReference>